<dbReference type="PATRIC" id="fig|1293598.4.peg.616"/>
<evidence type="ECO:0000256" key="2">
    <source>
        <dbReference type="SAM" id="Phobius"/>
    </source>
</evidence>
<reference evidence="3 4" key="1">
    <citation type="journal article" date="2015" name="Genome Announc.">
        <title>Expanding the biotechnology potential of lactobacilli through comparative genomics of 213 strains and associated genera.</title>
        <authorList>
            <person name="Sun Z."/>
            <person name="Harris H.M."/>
            <person name="McCann A."/>
            <person name="Guo C."/>
            <person name="Argimon S."/>
            <person name="Zhang W."/>
            <person name="Yang X."/>
            <person name="Jeffery I.B."/>
            <person name="Cooney J.C."/>
            <person name="Kagawa T.F."/>
            <person name="Liu W."/>
            <person name="Song Y."/>
            <person name="Salvetti E."/>
            <person name="Wrobel A."/>
            <person name="Rasinkangas P."/>
            <person name="Parkhill J."/>
            <person name="Rea M.C."/>
            <person name="O'Sullivan O."/>
            <person name="Ritari J."/>
            <person name="Douillard F.P."/>
            <person name="Paul Ross R."/>
            <person name="Yang R."/>
            <person name="Briner A.E."/>
            <person name="Felis G.E."/>
            <person name="de Vos W.M."/>
            <person name="Barrangou R."/>
            <person name="Klaenhammer T.R."/>
            <person name="Caufield P.W."/>
            <person name="Cui Y."/>
            <person name="Zhang H."/>
            <person name="O'Toole P.W."/>
        </authorList>
    </citation>
    <scope>NUCLEOTIDE SEQUENCE [LARGE SCALE GENOMIC DNA]</scope>
    <source>
        <strain evidence="3 4">DSM 24301</strain>
    </source>
</reference>
<comment type="caution">
    <text evidence="3">The sequence shown here is derived from an EMBL/GenBank/DDBJ whole genome shotgun (WGS) entry which is preliminary data.</text>
</comment>
<protein>
    <submittedName>
        <fullName evidence="3">Uncharacterized protein</fullName>
    </submittedName>
</protein>
<feature type="region of interest" description="Disordered" evidence="1">
    <location>
        <begin position="67"/>
        <end position="150"/>
    </location>
</feature>
<evidence type="ECO:0000313" key="3">
    <source>
        <dbReference type="EMBL" id="KRO16888.1"/>
    </source>
</evidence>
<dbReference type="Proteomes" id="UP000050969">
    <property type="component" value="Unassembled WGS sequence"/>
</dbReference>
<keyword evidence="2" id="KW-0812">Transmembrane</keyword>
<name>A0A0R2MTE2_9LACO</name>
<organism evidence="3 4">
    <name type="scientific">Lacticaseibacillus saniviri JCM 17471 = DSM 24301</name>
    <dbReference type="NCBI Taxonomy" id="1293598"/>
    <lineage>
        <taxon>Bacteria</taxon>
        <taxon>Bacillati</taxon>
        <taxon>Bacillota</taxon>
        <taxon>Bacilli</taxon>
        <taxon>Lactobacillales</taxon>
        <taxon>Lactobacillaceae</taxon>
        <taxon>Lacticaseibacillus</taxon>
    </lineage>
</organism>
<keyword evidence="2" id="KW-0472">Membrane</keyword>
<feature type="compositionally biased region" description="Gly residues" evidence="1">
    <location>
        <begin position="73"/>
        <end position="112"/>
    </location>
</feature>
<dbReference type="STRING" id="1293598.IV56_GL000574"/>
<feature type="transmembrane region" description="Helical" evidence="2">
    <location>
        <begin position="168"/>
        <end position="188"/>
    </location>
</feature>
<dbReference type="EMBL" id="JQCE01000027">
    <property type="protein sequence ID" value="KRO16888.1"/>
    <property type="molecule type" value="Genomic_DNA"/>
</dbReference>
<gene>
    <name evidence="3" type="ORF">IV56_GL000574</name>
</gene>
<evidence type="ECO:0000313" key="4">
    <source>
        <dbReference type="Proteomes" id="UP000050969"/>
    </source>
</evidence>
<evidence type="ECO:0000256" key="1">
    <source>
        <dbReference type="SAM" id="MobiDB-lite"/>
    </source>
</evidence>
<dbReference type="AlphaFoldDB" id="A0A0R2MTE2"/>
<sequence length="196" mass="19963">MNTNHRFAWMKKWGVWLVVAIALVIAVGIKMVTADDVTAGNYLVADTGSTSFKKSVSDVWLLVDNTNSNNNGNNGGDNNGNNGGDNGGNNNGGDNGNNGNNGGNLPGTGGQNNGNQTNNNGNQTTGNNGNNSGSNGNASQPGANGALIVGGKTNLPSTGVSDSTGIKVLGSLFVGIAILIVSVSQLNYKKLRRLFL</sequence>
<accession>A0A0R2MTE2</accession>
<dbReference type="RefSeq" id="WP_056992787.1">
    <property type="nucleotide sequence ID" value="NZ_JQCE01000027.1"/>
</dbReference>
<feature type="compositionally biased region" description="Low complexity" evidence="1">
    <location>
        <begin position="113"/>
        <end position="145"/>
    </location>
</feature>
<keyword evidence="4" id="KW-1185">Reference proteome</keyword>
<proteinExistence type="predicted"/>
<keyword evidence="2" id="KW-1133">Transmembrane helix</keyword>